<dbReference type="RefSeq" id="WP_186861829.1">
    <property type="nucleotide sequence ID" value="NZ_JACOGC010000001.1"/>
</dbReference>
<dbReference type="EMBL" id="JACOGC010000001">
    <property type="protein sequence ID" value="MBC3884229.1"/>
    <property type="molecule type" value="Genomic_DNA"/>
</dbReference>
<comment type="caution">
    <text evidence="2">The sequence shown here is derived from an EMBL/GenBank/DDBJ whole genome shotgun (WGS) entry which is preliminary data.</text>
</comment>
<keyword evidence="1" id="KW-1133">Transmembrane helix</keyword>
<name>A0ABR6YK87_9BURK</name>
<protein>
    <recommendedName>
        <fullName evidence="4">RDD family protein</fullName>
    </recommendedName>
</protein>
<feature type="transmembrane region" description="Helical" evidence="1">
    <location>
        <begin position="81"/>
        <end position="101"/>
    </location>
</feature>
<keyword evidence="3" id="KW-1185">Reference proteome</keyword>
<reference evidence="2 3" key="1">
    <citation type="submission" date="2020-08" db="EMBL/GenBank/DDBJ databases">
        <title>Novel species isolated from subtropical streams in China.</title>
        <authorList>
            <person name="Lu H."/>
        </authorList>
    </citation>
    <scope>NUCLEOTIDE SEQUENCE [LARGE SCALE GENOMIC DNA]</scope>
    <source>
        <strain evidence="2 3">FT31W</strain>
    </source>
</reference>
<dbReference type="Proteomes" id="UP000613113">
    <property type="component" value="Unassembled WGS sequence"/>
</dbReference>
<proteinExistence type="predicted"/>
<evidence type="ECO:0000256" key="1">
    <source>
        <dbReference type="SAM" id="Phobius"/>
    </source>
</evidence>
<evidence type="ECO:0008006" key="4">
    <source>
        <dbReference type="Google" id="ProtNLM"/>
    </source>
</evidence>
<sequence>MAFFSDGNNEYFSLNLKPAEDKQSYVFALNKWQIYISGRFTNYSFLISICIFVLVVSLIAIEVFDLNKLYLTESNQEFLVLALAGLAGLIAISEVVFFMWVRGCQDSLLTGTDRKNLTGIFILKTRSWKAYCIFLLNMTVPLISLAALPGGVSRVITENSNHGNIFLFFFIQLMMLFLVLTIFLIKRIAVLWQ</sequence>
<organism evidence="2 3">
    <name type="scientific">Undibacterium griseum</name>
    <dbReference type="NCBI Taxonomy" id="2762295"/>
    <lineage>
        <taxon>Bacteria</taxon>
        <taxon>Pseudomonadati</taxon>
        <taxon>Pseudomonadota</taxon>
        <taxon>Betaproteobacteria</taxon>
        <taxon>Burkholderiales</taxon>
        <taxon>Oxalobacteraceae</taxon>
        <taxon>Undibacterium</taxon>
    </lineage>
</organism>
<evidence type="ECO:0000313" key="3">
    <source>
        <dbReference type="Proteomes" id="UP000613113"/>
    </source>
</evidence>
<evidence type="ECO:0000313" key="2">
    <source>
        <dbReference type="EMBL" id="MBC3884229.1"/>
    </source>
</evidence>
<feature type="transmembrane region" description="Helical" evidence="1">
    <location>
        <begin position="130"/>
        <end position="152"/>
    </location>
</feature>
<keyword evidence="1" id="KW-0472">Membrane</keyword>
<accession>A0ABR6YK87</accession>
<feature type="transmembrane region" description="Helical" evidence="1">
    <location>
        <begin position="40"/>
        <end position="61"/>
    </location>
</feature>
<feature type="transmembrane region" description="Helical" evidence="1">
    <location>
        <begin position="164"/>
        <end position="185"/>
    </location>
</feature>
<keyword evidence="1" id="KW-0812">Transmembrane</keyword>
<gene>
    <name evidence="2" type="ORF">H8K27_03710</name>
</gene>